<dbReference type="PANTHER" id="PTHR33991:SF1">
    <property type="entry name" value="DNA REPAIR PROTEIN RECO"/>
    <property type="match status" value="1"/>
</dbReference>
<keyword evidence="4 8" id="KW-0227">DNA damage</keyword>
<evidence type="ECO:0000256" key="4">
    <source>
        <dbReference type="ARBA" id="ARBA00022763"/>
    </source>
</evidence>
<evidence type="ECO:0000256" key="2">
    <source>
        <dbReference type="ARBA" id="ARBA00007452"/>
    </source>
</evidence>
<dbReference type="HAMAP" id="MF_00201">
    <property type="entry name" value="RecO"/>
    <property type="match status" value="1"/>
</dbReference>
<dbReference type="Gene3D" id="2.40.50.140">
    <property type="entry name" value="Nucleic acid-binding proteins"/>
    <property type="match status" value="1"/>
</dbReference>
<dbReference type="InterPro" id="IPR042242">
    <property type="entry name" value="RecO_C"/>
</dbReference>
<dbReference type="InterPro" id="IPR037278">
    <property type="entry name" value="ARFGAP/RecO"/>
</dbReference>
<name>A0A1B7LZL1_9MICC</name>
<dbReference type="Proteomes" id="UP000078292">
    <property type="component" value="Unassembled WGS sequence"/>
</dbReference>
<dbReference type="InterPro" id="IPR022572">
    <property type="entry name" value="DNA_rep/recomb_RecO_N"/>
</dbReference>
<dbReference type="GO" id="GO:0043590">
    <property type="term" value="C:bacterial nucleoid"/>
    <property type="evidence" value="ECO:0007669"/>
    <property type="project" value="TreeGrafter"/>
</dbReference>
<proteinExistence type="inferred from homology"/>
<comment type="caution">
    <text evidence="10">The sequence shown here is derived from an EMBL/GenBank/DDBJ whole genome shotgun (WGS) entry which is preliminary data.</text>
</comment>
<evidence type="ECO:0000259" key="9">
    <source>
        <dbReference type="Pfam" id="PF11967"/>
    </source>
</evidence>
<evidence type="ECO:0000256" key="1">
    <source>
        <dbReference type="ARBA" id="ARBA00003065"/>
    </source>
</evidence>
<accession>A0A1B7LZL1</accession>
<evidence type="ECO:0000313" key="10">
    <source>
        <dbReference type="EMBL" id="OAV60943.1"/>
    </source>
</evidence>
<keyword evidence="5 8" id="KW-0233">DNA recombination</keyword>
<dbReference type="GO" id="GO:0006302">
    <property type="term" value="P:double-strand break repair"/>
    <property type="evidence" value="ECO:0007669"/>
    <property type="project" value="TreeGrafter"/>
</dbReference>
<gene>
    <name evidence="8" type="primary">recO</name>
    <name evidence="10" type="ORF">A6F49_10775</name>
</gene>
<dbReference type="PANTHER" id="PTHR33991">
    <property type="entry name" value="DNA REPAIR PROTEIN RECO"/>
    <property type="match status" value="1"/>
</dbReference>
<dbReference type="InterPro" id="IPR003717">
    <property type="entry name" value="RecO"/>
</dbReference>
<feature type="domain" description="DNA replication/recombination mediator RecO N-terminal" evidence="9">
    <location>
        <begin position="19"/>
        <end position="95"/>
    </location>
</feature>
<dbReference type="Pfam" id="PF02565">
    <property type="entry name" value="RecO_C"/>
    <property type="match status" value="1"/>
</dbReference>
<keyword evidence="6 8" id="KW-0234">DNA repair</keyword>
<evidence type="ECO:0000256" key="3">
    <source>
        <dbReference type="ARBA" id="ARBA00021310"/>
    </source>
</evidence>
<dbReference type="SUPFAM" id="SSF50249">
    <property type="entry name" value="Nucleic acid-binding proteins"/>
    <property type="match status" value="1"/>
</dbReference>
<dbReference type="EMBL" id="LXEY01000018">
    <property type="protein sequence ID" value="OAV60943.1"/>
    <property type="molecule type" value="Genomic_DNA"/>
</dbReference>
<evidence type="ECO:0000256" key="8">
    <source>
        <dbReference type="HAMAP-Rule" id="MF_00201"/>
    </source>
</evidence>
<dbReference type="STRING" id="1837282.A6F49_10775"/>
<evidence type="ECO:0000256" key="5">
    <source>
        <dbReference type="ARBA" id="ARBA00023172"/>
    </source>
</evidence>
<comment type="function">
    <text evidence="1 8">Involved in DNA repair and RecF pathway recombination.</text>
</comment>
<evidence type="ECO:0000256" key="6">
    <source>
        <dbReference type="ARBA" id="ARBA00023204"/>
    </source>
</evidence>
<keyword evidence="11" id="KW-1185">Reference proteome</keyword>
<dbReference type="Pfam" id="PF11967">
    <property type="entry name" value="RecO_N"/>
    <property type="match status" value="1"/>
</dbReference>
<dbReference type="GO" id="GO:0006310">
    <property type="term" value="P:DNA recombination"/>
    <property type="evidence" value="ECO:0007669"/>
    <property type="project" value="UniProtKB-UniRule"/>
</dbReference>
<protein>
    <recommendedName>
        <fullName evidence="3 8">DNA repair protein RecO</fullName>
    </recommendedName>
    <alternativeName>
        <fullName evidence="7 8">Recombination protein O</fullName>
    </alternativeName>
</protein>
<evidence type="ECO:0000313" key="11">
    <source>
        <dbReference type="Proteomes" id="UP000078292"/>
    </source>
</evidence>
<organism evidence="10 11">
    <name type="scientific">Enteractinococcus helveticum</name>
    <dbReference type="NCBI Taxonomy" id="1837282"/>
    <lineage>
        <taxon>Bacteria</taxon>
        <taxon>Bacillati</taxon>
        <taxon>Actinomycetota</taxon>
        <taxon>Actinomycetes</taxon>
        <taxon>Micrococcales</taxon>
        <taxon>Micrococcaceae</taxon>
    </lineage>
</organism>
<dbReference type="OrthoDB" id="9812244at2"/>
<dbReference type="Gene3D" id="1.20.1440.120">
    <property type="entry name" value="Recombination protein O, C-terminal domain"/>
    <property type="match status" value="1"/>
</dbReference>
<dbReference type="AlphaFoldDB" id="A0A1B7LZL1"/>
<reference evidence="10 11" key="1">
    <citation type="submission" date="2016-04" db="EMBL/GenBank/DDBJ databases">
        <title>First whole genome shotgun sequence of the bacterium Enteractinococcus sp. strain UASWS1574.</title>
        <authorList>
            <person name="Crovadore J."/>
            <person name="Chablais R."/>
            <person name="Lefort F."/>
        </authorList>
    </citation>
    <scope>NUCLEOTIDE SEQUENCE [LARGE SCALE GENOMIC DNA]</scope>
    <source>
        <strain evidence="10 11">UASWS1574</strain>
    </source>
</reference>
<dbReference type="InterPro" id="IPR012340">
    <property type="entry name" value="NA-bd_OB-fold"/>
</dbReference>
<evidence type="ECO:0000256" key="7">
    <source>
        <dbReference type="ARBA" id="ARBA00033409"/>
    </source>
</evidence>
<comment type="similarity">
    <text evidence="2 8">Belongs to the RecO family.</text>
</comment>
<dbReference type="SUPFAM" id="SSF57863">
    <property type="entry name" value="ArfGap/RecO-like zinc finger"/>
    <property type="match status" value="1"/>
</dbReference>
<sequence>MNKTPRKRSRGSGTYISQSYRTHGIVLRTYKLAEADRIIVILTADHGQIRAVAKGVRRTTSKFGSTLEPFMHTRLQLVPRRNMHMIVQTETIHPYGMMLTNDYDSFGAASAMVETAEQLTRDEDITGASQQYRLLHGAIAALARRAASPIMLLTSYLLRALAIAGWAPTFDECSKCGVEGRHNWLSVPLGGVVCDDCAPPQTPYATDDVVALLAALLAGDWKVVSQAEPAQTRQATSFVAQYLQYHLEKTLQSLSVMDQG</sequence>
<dbReference type="NCBIfam" id="TIGR00613">
    <property type="entry name" value="reco"/>
    <property type="match status" value="1"/>
</dbReference>